<dbReference type="GO" id="GO:0016579">
    <property type="term" value="P:protein deubiquitination"/>
    <property type="evidence" value="ECO:0007669"/>
    <property type="project" value="InterPro"/>
</dbReference>
<dbReference type="PANTHER" id="PTHR24006:SF758">
    <property type="entry name" value="UBIQUITIN CARBOXYL-TERMINAL HYDROLASE 36"/>
    <property type="match status" value="1"/>
</dbReference>
<protein>
    <recommendedName>
        <fullName evidence="3">ubiquitinyl hydrolase 1</fullName>
        <ecNumber evidence="3">3.4.19.12</ecNumber>
    </recommendedName>
</protein>
<evidence type="ECO:0000256" key="7">
    <source>
        <dbReference type="ARBA" id="ARBA00022807"/>
    </source>
</evidence>
<dbReference type="PROSITE" id="PS50235">
    <property type="entry name" value="USP_3"/>
    <property type="match status" value="1"/>
</dbReference>
<evidence type="ECO:0000256" key="5">
    <source>
        <dbReference type="ARBA" id="ARBA00022786"/>
    </source>
</evidence>
<dbReference type="Gene3D" id="3.90.70.10">
    <property type="entry name" value="Cysteine proteinases"/>
    <property type="match status" value="1"/>
</dbReference>
<evidence type="ECO:0000256" key="8">
    <source>
        <dbReference type="SAM" id="MobiDB-lite"/>
    </source>
</evidence>
<sequence>MAKFQLHGRYNNNNNNNNSQQGKPYNRNNNNDRSFNRQGGGYNNKQQQHQKHRLEPQHHRQQQQHQRHNHGKKNRVVKEVPINHSIKGPLFDKSRLYPSWKFKRSVGPGFINGHNTCFLNSVLQCLTYTPPLAQYLLKGEHTNNCRSDGYCALCAMEIHIMRCFKDPKSFIKNAAILPSYFTSNLRTISKTLRLGRQEDAHEFYILLLSAFQKGSIAGLGKLPPKVEETTLIHQVFGGKLRSQLKCYNCNATSNNYEACLDLSVDLNNNANTLEDTLNNFIKVDQIDGYKCDACKQTVKAGKQMTVNEAPLMLTVHLKRFAFDLYTGSMRKISKHVEFSETLDLAPCMSKDKSETNTSYSLYAVLVHYGYGCSSGHYYAFVKNTNGLWYCMDDESVQPTTLNEVLKENAYMLFYQQNVASLSTSDKIPPPVPSSPPVVKELDIQPPPVVMPKKAIKDTTQVKKTPKDKKKKKQLEEPKDTRRVVIERVMADSPDAWYTQSADKPHRSLRGNMSPPTYGAAVSDATSWTINDLHDYVSKVKSKKRRVFRKNLEARKSDWTVQPY</sequence>
<keyword evidence="11" id="KW-1185">Reference proteome</keyword>
<feature type="compositionally biased region" description="Basic residues" evidence="8">
    <location>
        <begin position="463"/>
        <end position="472"/>
    </location>
</feature>
<dbReference type="FunFam" id="3.90.70.10:FF:000119">
    <property type="entry name" value="Ubiquitin specific peptidase 36"/>
    <property type="match status" value="1"/>
</dbReference>
<feature type="compositionally biased region" description="Low complexity" evidence="8">
    <location>
        <begin position="26"/>
        <end position="37"/>
    </location>
</feature>
<comment type="caution">
    <text evidence="10">The sequence shown here is derived from an EMBL/GenBank/DDBJ whole genome shotgun (WGS) entry which is preliminary data.</text>
</comment>
<dbReference type="Proteomes" id="UP000603453">
    <property type="component" value="Unassembled WGS sequence"/>
</dbReference>
<dbReference type="AlphaFoldDB" id="A0A8H7UW82"/>
<evidence type="ECO:0000256" key="2">
    <source>
        <dbReference type="ARBA" id="ARBA00009085"/>
    </source>
</evidence>
<dbReference type="GO" id="GO:0006508">
    <property type="term" value="P:proteolysis"/>
    <property type="evidence" value="ECO:0007669"/>
    <property type="project" value="UniProtKB-KW"/>
</dbReference>
<dbReference type="GO" id="GO:0004843">
    <property type="term" value="F:cysteine-type deubiquitinase activity"/>
    <property type="evidence" value="ECO:0007669"/>
    <property type="project" value="UniProtKB-EC"/>
</dbReference>
<dbReference type="EMBL" id="JAEPRD010000148">
    <property type="protein sequence ID" value="KAG2196342.1"/>
    <property type="molecule type" value="Genomic_DNA"/>
</dbReference>
<feature type="region of interest" description="Disordered" evidence="8">
    <location>
        <begin position="1"/>
        <end position="77"/>
    </location>
</feature>
<comment type="similarity">
    <text evidence="2">Belongs to the peptidase C19 family.</text>
</comment>
<evidence type="ECO:0000313" key="10">
    <source>
        <dbReference type="EMBL" id="KAG2196342.1"/>
    </source>
</evidence>
<comment type="catalytic activity">
    <reaction evidence="1">
        <text>Thiol-dependent hydrolysis of ester, thioester, amide, peptide and isopeptide bonds formed by the C-terminal Gly of ubiquitin (a 76-residue protein attached to proteins as an intracellular targeting signal).</text>
        <dbReference type="EC" id="3.4.19.12"/>
    </reaction>
</comment>
<dbReference type="SUPFAM" id="SSF54001">
    <property type="entry name" value="Cysteine proteinases"/>
    <property type="match status" value="1"/>
</dbReference>
<dbReference type="InterPro" id="IPR050164">
    <property type="entry name" value="Peptidase_C19"/>
</dbReference>
<dbReference type="InterPro" id="IPR001394">
    <property type="entry name" value="Peptidase_C19_UCH"/>
</dbReference>
<keyword evidence="7" id="KW-0788">Thiol protease</keyword>
<dbReference type="PROSITE" id="PS00973">
    <property type="entry name" value="USP_2"/>
    <property type="match status" value="1"/>
</dbReference>
<evidence type="ECO:0000256" key="4">
    <source>
        <dbReference type="ARBA" id="ARBA00022670"/>
    </source>
</evidence>
<keyword evidence="5" id="KW-0833">Ubl conjugation pathway</keyword>
<evidence type="ECO:0000256" key="3">
    <source>
        <dbReference type="ARBA" id="ARBA00012759"/>
    </source>
</evidence>
<reference evidence="10" key="1">
    <citation type="submission" date="2020-12" db="EMBL/GenBank/DDBJ databases">
        <title>Metabolic potential, ecology and presence of endohyphal bacteria is reflected in genomic diversity of Mucoromycotina.</title>
        <authorList>
            <person name="Muszewska A."/>
            <person name="Okrasinska A."/>
            <person name="Steczkiewicz K."/>
            <person name="Drgas O."/>
            <person name="Orlowska M."/>
            <person name="Perlinska-Lenart U."/>
            <person name="Aleksandrzak-Piekarczyk T."/>
            <person name="Szatraj K."/>
            <person name="Zielenkiewicz U."/>
            <person name="Pilsyk S."/>
            <person name="Malc E."/>
            <person name="Mieczkowski P."/>
            <person name="Kruszewska J.S."/>
            <person name="Biernat P."/>
            <person name="Pawlowska J."/>
        </authorList>
    </citation>
    <scope>NUCLEOTIDE SEQUENCE</scope>
    <source>
        <strain evidence="10">WA0000017839</strain>
    </source>
</reference>
<evidence type="ECO:0000256" key="1">
    <source>
        <dbReference type="ARBA" id="ARBA00000707"/>
    </source>
</evidence>
<dbReference type="EC" id="3.4.19.12" evidence="3"/>
<keyword evidence="6" id="KW-0378">Hydrolase</keyword>
<proteinExistence type="inferred from homology"/>
<feature type="compositionally biased region" description="Basic residues" evidence="8">
    <location>
        <begin position="59"/>
        <end position="75"/>
    </location>
</feature>
<keyword evidence="4" id="KW-0645">Protease</keyword>
<dbReference type="InterPro" id="IPR018200">
    <property type="entry name" value="USP_CS"/>
</dbReference>
<dbReference type="InterPro" id="IPR038765">
    <property type="entry name" value="Papain-like_cys_pep_sf"/>
</dbReference>
<accession>A0A8H7UW82</accession>
<dbReference type="OrthoDB" id="420187at2759"/>
<name>A0A8H7UW82_9FUNG</name>
<dbReference type="Pfam" id="PF00443">
    <property type="entry name" value="UCH"/>
    <property type="match status" value="1"/>
</dbReference>
<organism evidence="10 11">
    <name type="scientific">Mucor saturninus</name>
    <dbReference type="NCBI Taxonomy" id="64648"/>
    <lineage>
        <taxon>Eukaryota</taxon>
        <taxon>Fungi</taxon>
        <taxon>Fungi incertae sedis</taxon>
        <taxon>Mucoromycota</taxon>
        <taxon>Mucoromycotina</taxon>
        <taxon>Mucoromycetes</taxon>
        <taxon>Mucorales</taxon>
        <taxon>Mucorineae</taxon>
        <taxon>Mucoraceae</taxon>
        <taxon>Mucor</taxon>
    </lineage>
</organism>
<feature type="domain" description="USP" evidence="9">
    <location>
        <begin position="108"/>
        <end position="417"/>
    </location>
</feature>
<dbReference type="GO" id="GO:0005829">
    <property type="term" value="C:cytosol"/>
    <property type="evidence" value="ECO:0007669"/>
    <property type="project" value="TreeGrafter"/>
</dbReference>
<evidence type="ECO:0000259" key="9">
    <source>
        <dbReference type="PROSITE" id="PS50235"/>
    </source>
</evidence>
<gene>
    <name evidence="10" type="ORF">INT47_010777</name>
</gene>
<dbReference type="PANTHER" id="PTHR24006">
    <property type="entry name" value="UBIQUITIN CARBOXYL-TERMINAL HYDROLASE"/>
    <property type="match status" value="1"/>
</dbReference>
<evidence type="ECO:0000313" key="11">
    <source>
        <dbReference type="Proteomes" id="UP000603453"/>
    </source>
</evidence>
<dbReference type="InterPro" id="IPR028889">
    <property type="entry name" value="USP"/>
</dbReference>
<dbReference type="GO" id="GO:0005634">
    <property type="term" value="C:nucleus"/>
    <property type="evidence" value="ECO:0007669"/>
    <property type="project" value="TreeGrafter"/>
</dbReference>
<feature type="region of interest" description="Disordered" evidence="8">
    <location>
        <begin position="442"/>
        <end position="481"/>
    </location>
</feature>
<evidence type="ECO:0000256" key="6">
    <source>
        <dbReference type="ARBA" id="ARBA00022801"/>
    </source>
</evidence>